<dbReference type="RefSeq" id="WP_108687384.1">
    <property type="nucleotide sequence ID" value="NZ_QCYK01000002.1"/>
</dbReference>
<dbReference type="GO" id="GO:0016020">
    <property type="term" value="C:membrane"/>
    <property type="evidence" value="ECO:0007669"/>
    <property type="project" value="UniProtKB-SubCell"/>
</dbReference>
<dbReference type="PIRSF" id="PIRSF030066">
    <property type="entry name" value="UCP030066"/>
    <property type="match status" value="1"/>
</dbReference>
<dbReference type="AlphaFoldDB" id="A0A2T7BGZ5"/>
<feature type="transmembrane region" description="Helical" evidence="5">
    <location>
        <begin position="74"/>
        <end position="92"/>
    </location>
</feature>
<evidence type="ECO:0000256" key="2">
    <source>
        <dbReference type="ARBA" id="ARBA00022692"/>
    </source>
</evidence>
<evidence type="ECO:0000256" key="5">
    <source>
        <dbReference type="SAM" id="Phobius"/>
    </source>
</evidence>
<dbReference type="Proteomes" id="UP000244450">
    <property type="component" value="Unassembled WGS sequence"/>
</dbReference>
<accession>A0A2T7BGZ5</accession>
<organism evidence="6 7">
    <name type="scientific">Chitinophaga parva</name>
    <dbReference type="NCBI Taxonomy" id="2169414"/>
    <lineage>
        <taxon>Bacteria</taxon>
        <taxon>Pseudomonadati</taxon>
        <taxon>Bacteroidota</taxon>
        <taxon>Chitinophagia</taxon>
        <taxon>Chitinophagales</taxon>
        <taxon>Chitinophagaceae</taxon>
        <taxon>Chitinophaga</taxon>
    </lineage>
</organism>
<dbReference type="Pfam" id="PF13564">
    <property type="entry name" value="DoxX_2"/>
    <property type="match status" value="1"/>
</dbReference>
<feature type="transmembrane region" description="Helical" evidence="5">
    <location>
        <begin position="98"/>
        <end position="116"/>
    </location>
</feature>
<evidence type="ECO:0000256" key="1">
    <source>
        <dbReference type="ARBA" id="ARBA00004141"/>
    </source>
</evidence>
<sequence>MNAKTKKILYWIVTGLLAWGMLSGGISQVLQADYAQVGFVALHYPLYMMFILGTWKILGTIAILVPGYKLLKEWAYAGFFFLMSGAAASHIFAHDTFAHSIAAFITLLLIVASWALRPDNRKLNVTAA</sequence>
<dbReference type="EMBL" id="QCYK01000002">
    <property type="protein sequence ID" value="PUZ25544.1"/>
    <property type="molecule type" value="Genomic_DNA"/>
</dbReference>
<comment type="caution">
    <text evidence="6">The sequence shown here is derived from an EMBL/GenBank/DDBJ whole genome shotgun (WGS) entry which is preliminary data.</text>
</comment>
<evidence type="ECO:0000313" key="6">
    <source>
        <dbReference type="EMBL" id="PUZ25544.1"/>
    </source>
</evidence>
<proteinExistence type="predicted"/>
<evidence type="ECO:0000256" key="3">
    <source>
        <dbReference type="ARBA" id="ARBA00022989"/>
    </source>
</evidence>
<feature type="transmembrane region" description="Helical" evidence="5">
    <location>
        <begin position="47"/>
        <end position="67"/>
    </location>
</feature>
<keyword evidence="3 5" id="KW-1133">Transmembrane helix</keyword>
<keyword evidence="2 5" id="KW-0812">Transmembrane</keyword>
<dbReference type="InterPro" id="IPR032808">
    <property type="entry name" value="DoxX"/>
</dbReference>
<dbReference type="InterPro" id="IPR016944">
    <property type="entry name" value="UCP030066"/>
</dbReference>
<reference evidence="6 7" key="1">
    <citation type="submission" date="2018-04" db="EMBL/GenBank/DDBJ databases">
        <title>Chitinophaga fuyangensis sp. nov., isolated from soil in a chemical factory.</title>
        <authorList>
            <person name="Chen K."/>
        </authorList>
    </citation>
    <scope>NUCLEOTIDE SEQUENCE [LARGE SCALE GENOMIC DNA]</scope>
    <source>
        <strain evidence="6 7">LY-1</strain>
    </source>
</reference>
<comment type="subcellular location">
    <subcellularLocation>
        <location evidence="1">Membrane</location>
        <topology evidence="1">Multi-pass membrane protein</topology>
    </subcellularLocation>
</comment>
<evidence type="ECO:0000256" key="4">
    <source>
        <dbReference type="ARBA" id="ARBA00023136"/>
    </source>
</evidence>
<protein>
    <submittedName>
        <fullName evidence="6">DoxX-like family protein</fullName>
    </submittedName>
</protein>
<keyword evidence="7" id="KW-1185">Reference proteome</keyword>
<name>A0A2T7BGZ5_9BACT</name>
<gene>
    <name evidence="6" type="ORF">DCC81_14780</name>
</gene>
<dbReference type="OrthoDB" id="7960583at2"/>
<evidence type="ECO:0000313" key="7">
    <source>
        <dbReference type="Proteomes" id="UP000244450"/>
    </source>
</evidence>
<keyword evidence="4 5" id="KW-0472">Membrane</keyword>